<evidence type="ECO:0000256" key="1">
    <source>
        <dbReference type="ARBA" id="ARBA00004123"/>
    </source>
</evidence>
<reference evidence="9" key="1">
    <citation type="submission" date="2020-05" db="EMBL/GenBank/DDBJ databases">
        <title>Phylogenomic resolution of chytrid fungi.</title>
        <authorList>
            <person name="Stajich J.E."/>
            <person name="Amses K."/>
            <person name="Simmons R."/>
            <person name="Seto K."/>
            <person name="Myers J."/>
            <person name="Bonds A."/>
            <person name="Quandt C.A."/>
            <person name="Barry K."/>
            <person name="Liu P."/>
            <person name="Grigoriev I."/>
            <person name="Longcore J.E."/>
            <person name="James T.Y."/>
        </authorList>
    </citation>
    <scope>NUCLEOTIDE SEQUENCE</scope>
    <source>
        <strain evidence="9">JEL0513</strain>
    </source>
</reference>
<dbReference type="Pfam" id="PF11719">
    <property type="entry name" value="Drc1-Sld2"/>
    <property type="match status" value="1"/>
</dbReference>
<keyword evidence="6" id="KW-0539">Nucleus</keyword>
<evidence type="ECO:0000259" key="8">
    <source>
        <dbReference type="Pfam" id="PF01167"/>
    </source>
</evidence>
<evidence type="ECO:0000313" key="9">
    <source>
        <dbReference type="EMBL" id="KAJ3124515.1"/>
    </source>
</evidence>
<evidence type="ECO:0000256" key="7">
    <source>
        <dbReference type="SAM" id="MobiDB-lite"/>
    </source>
</evidence>
<evidence type="ECO:0000256" key="4">
    <source>
        <dbReference type="ARBA" id="ARBA00018363"/>
    </source>
</evidence>
<feature type="domain" description="Tubby C-terminal" evidence="8">
    <location>
        <begin position="545"/>
        <end position="675"/>
    </location>
</feature>
<dbReference type="InterPro" id="IPR000007">
    <property type="entry name" value="Tubby_C"/>
</dbReference>
<keyword evidence="10" id="KW-1185">Reference proteome</keyword>
<evidence type="ECO:0000256" key="5">
    <source>
        <dbReference type="ARBA" id="ARBA00019134"/>
    </source>
</evidence>
<dbReference type="PANTHER" id="PTHR16517:SF7">
    <property type="entry name" value="PROTEIN KING TUBBY"/>
    <property type="match status" value="1"/>
</dbReference>
<dbReference type="AlphaFoldDB" id="A0AAD5XDE4"/>
<feature type="domain" description="Tubby C-terminal" evidence="8">
    <location>
        <begin position="715"/>
        <end position="745"/>
    </location>
</feature>
<feature type="region of interest" description="Disordered" evidence="7">
    <location>
        <begin position="71"/>
        <end position="109"/>
    </location>
</feature>
<dbReference type="PANTHER" id="PTHR16517">
    <property type="entry name" value="TUBBY-RELATED"/>
    <property type="match status" value="1"/>
</dbReference>
<protein>
    <recommendedName>
        <fullName evidence="4">DNA replication regulator SLD2</fullName>
    </recommendedName>
    <alternativeName>
        <fullName evidence="5">DNA replication regulator sld2</fullName>
    </alternativeName>
</protein>
<dbReference type="Proteomes" id="UP001211907">
    <property type="component" value="Unassembled WGS sequence"/>
</dbReference>
<evidence type="ECO:0000256" key="6">
    <source>
        <dbReference type="ARBA" id="ARBA00023242"/>
    </source>
</evidence>
<dbReference type="SUPFAM" id="SSF54518">
    <property type="entry name" value="Tubby C-terminal domain-like"/>
    <property type="match status" value="1"/>
</dbReference>
<dbReference type="EMBL" id="JADGJH010000667">
    <property type="protein sequence ID" value="KAJ3124515.1"/>
    <property type="molecule type" value="Genomic_DNA"/>
</dbReference>
<evidence type="ECO:0000313" key="10">
    <source>
        <dbReference type="Proteomes" id="UP001211907"/>
    </source>
</evidence>
<dbReference type="Pfam" id="PF01167">
    <property type="entry name" value="Tub"/>
    <property type="match status" value="2"/>
</dbReference>
<dbReference type="Gene3D" id="1.10.10.1460">
    <property type="match status" value="1"/>
</dbReference>
<feature type="compositionally biased region" description="Polar residues" evidence="7">
    <location>
        <begin position="351"/>
        <end position="365"/>
    </location>
</feature>
<evidence type="ECO:0000256" key="3">
    <source>
        <dbReference type="ARBA" id="ARBA00007276"/>
    </source>
</evidence>
<name>A0AAD5XDE4_9FUNG</name>
<dbReference type="InterPro" id="IPR021110">
    <property type="entry name" value="DNA_rep_checkpnt_protein"/>
</dbReference>
<dbReference type="GO" id="GO:0071163">
    <property type="term" value="P:DNA replication preinitiation complex assembly"/>
    <property type="evidence" value="ECO:0007669"/>
    <property type="project" value="UniProtKB-ARBA"/>
</dbReference>
<gene>
    <name evidence="9" type="ORF">HK100_011202</name>
</gene>
<comment type="caution">
    <text evidence="9">The sequence shown here is derived from an EMBL/GenBank/DDBJ whole genome shotgun (WGS) entry which is preliminary data.</text>
</comment>
<feature type="region of interest" description="Disordered" evidence="7">
    <location>
        <begin position="178"/>
        <end position="198"/>
    </location>
</feature>
<evidence type="ECO:0000256" key="2">
    <source>
        <dbReference type="ARBA" id="ARBA00007129"/>
    </source>
</evidence>
<comment type="similarity">
    <text evidence="3">Belongs to the SLD2 family.</text>
</comment>
<proteinExistence type="inferred from homology"/>
<dbReference type="GO" id="GO:0005634">
    <property type="term" value="C:nucleus"/>
    <property type="evidence" value="ECO:0007669"/>
    <property type="project" value="UniProtKB-SubCell"/>
</dbReference>
<dbReference type="CDD" id="cd22289">
    <property type="entry name" value="RecQL4_SLD2_NTD"/>
    <property type="match status" value="1"/>
</dbReference>
<comment type="subcellular location">
    <subcellularLocation>
        <location evidence="1">Nucleus</location>
    </subcellularLocation>
</comment>
<sequence length="750" mass="84733">MKAIKRELKEWEHSFISTHGRKPEKKDIAADRIIAKKYKNYAKLKQESDRVAATADNFPSDHKHAVDTTIRNSLATTEGVPEPFKVPFPNRKSKSPSRAAEDNSGNCGILEDGDEHTFISRFGTPPKKADLLPLSSQVTIMDEEDRAAQEFFNENYRLYDDAQNLSITKDDLKMSIRPSNLRSDSSNSAEPTNKNCNAQSNFKFRKSTVATGPIPTDGSLKNPEANNNWDETDLNFCTEEPKISQPFTFRTYSPSRPTAIVNQEIQQIKISEPESLLNSSNLEIQDFMTRRQQIAERTSSPVAVLKSSYDQNAEFLVTNLIRPTTTTVKEANAPIVTKIRVLTPVSVSTDLKTKAENSPTKQQKLSKPILDLPRPNPPTIIKFNDISTQEDSDYNEDATSEISQEDEVAVVMSGKIDQIQHQAKKQQKKLTATNPLVEIKKKPENGFFIGGKDINEVIEDEVIPFDTESLKQKLTAKYMLSEKVTTTPERKPESEIFEVETVKEPTADEIIVDSRLEMSPSAPSPTINQLFITQPKMFSRILPEYTLKCRLQRKTNILDKAHPTFYLYNEIDDKFLLAARKRKKSTTVNYLISTSMDDLSKDSTHYVAKLKANFQRTNFVLLDARFYNKNTRDKGLKELACVSYSKTVLPREINVAIAATKIEEGSTEFTKDIMADIKINLLAGTKQHNRIVSILVVVLPNRRLKIFNLLLKEVFGRCGPDIFTLDARYPMTPMEAFAVAITTFDAYDSA</sequence>
<accession>A0AAD5XDE4</accession>
<organism evidence="9 10">
    <name type="scientific">Physocladia obscura</name>
    <dbReference type="NCBI Taxonomy" id="109957"/>
    <lineage>
        <taxon>Eukaryota</taxon>
        <taxon>Fungi</taxon>
        <taxon>Fungi incertae sedis</taxon>
        <taxon>Chytridiomycota</taxon>
        <taxon>Chytridiomycota incertae sedis</taxon>
        <taxon>Chytridiomycetes</taxon>
        <taxon>Chytridiales</taxon>
        <taxon>Chytriomycetaceae</taxon>
        <taxon>Physocladia</taxon>
    </lineage>
</organism>
<dbReference type="Gene3D" id="3.20.90.10">
    <property type="entry name" value="Tubby Protein, Chain A"/>
    <property type="match status" value="2"/>
</dbReference>
<feature type="region of interest" description="Disordered" evidence="7">
    <location>
        <begin position="351"/>
        <end position="377"/>
    </location>
</feature>
<dbReference type="FunFam" id="1.10.10.1460:FF:000001">
    <property type="entry name" value="DNA replication regulator Sld2"/>
    <property type="match status" value="1"/>
</dbReference>
<comment type="similarity">
    <text evidence="2">Belongs to the TUB family.</text>
</comment>
<dbReference type="InterPro" id="IPR025659">
    <property type="entry name" value="Tubby-like_C"/>
</dbReference>
<feature type="region of interest" description="Disordered" evidence="7">
    <location>
        <begin position="208"/>
        <end position="227"/>
    </location>
</feature>